<keyword evidence="3" id="KW-1185">Reference proteome</keyword>
<name>A0A2K1J874_PHYPA</name>
<dbReference type="EMBL" id="ABEU02000016">
    <property type="protein sequence ID" value="PNR37735.1"/>
    <property type="molecule type" value="Genomic_DNA"/>
</dbReference>
<dbReference type="PaxDb" id="3218-PP1S15_326V6.1"/>
<evidence type="ECO:0000313" key="3">
    <source>
        <dbReference type="Proteomes" id="UP000006727"/>
    </source>
</evidence>
<dbReference type="AlphaFoldDB" id="A0A2K1J874"/>
<dbReference type="Gramene" id="Pp3c16_12010V3.2">
    <property type="protein sequence ID" value="PAC:32986037.CDS.1"/>
    <property type="gene ID" value="Pp3c16_12010"/>
</dbReference>
<protein>
    <submittedName>
        <fullName evidence="1 2">Uncharacterized protein</fullName>
    </submittedName>
</protein>
<accession>A0A2K1J874</accession>
<dbReference type="EnsemblPlants" id="Pp3c16_12010V3.2">
    <property type="protein sequence ID" value="PAC:32986037.CDS.1"/>
    <property type="gene ID" value="Pp3c16_12010"/>
</dbReference>
<evidence type="ECO:0000313" key="2">
    <source>
        <dbReference type="EnsemblPlants" id="PAC:32986036.CDS.1"/>
    </source>
</evidence>
<dbReference type="EnsemblPlants" id="Pp3c16_12010V3.1">
    <property type="protein sequence ID" value="PAC:32986036.CDS.1"/>
    <property type="gene ID" value="Pp3c16_12010"/>
</dbReference>
<dbReference type="Proteomes" id="UP000006727">
    <property type="component" value="Chromosome 16"/>
</dbReference>
<evidence type="ECO:0000313" key="1">
    <source>
        <dbReference type="EMBL" id="PNR37735.1"/>
    </source>
</evidence>
<proteinExistence type="predicted"/>
<reference evidence="1 3" key="2">
    <citation type="journal article" date="2018" name="Plant J.">
        <title>The Physcomitrella patens chromosome-scale assembly reveals moss genome structure and evolution.</title>
        <authorList>
            <person name="Lang D."/>
            <person name="Ullrich K.K."/>
            <person name="Murat F."/>
            <person name="Fuchs J."/>
            <person name="Jenkins J."/>
            <person name="Haas F.B."/>
            <person name="Piednoel M."/>
            <person name="Gundlach H."/>
            <person name="Van Bel M."/>
            <person name="Meyberg R."/>
            <person name="Vives C."/>
            <person name="Morata J."/>
            <person name="Symeonidi A."/>
            <person name="Hiss M."/>
            <person name="Muchero W."/>
            <person name="Kamisugi Y."/>
            <person name="Saleh O."/>
            <person name="Blanc G."/>
            <person name="Decker E.L."/>
            <person name="van Gessel N."/>
            <person name="Grimwood J."/>
            <person name="Hayes R.D."/>
            <person name="Graham S.W."/>
            <person name="Gunter L.E."/>
            <person name="McDaniel S.F."/>
            <person name="Hoernstein S.N.W."/>
            <person name="Larsson A."/>
            <person name="Li F.W."/>
            <person name="Perroud P.F."/>
            <person name="Phillips J."/>
            <person name="Ranjan P."/>
            <person name="Rokshar D.S."/>
            <person name="Rothfels C.J."/>
            <person name="Schneider L."/>
            <person name="Shu S."/>
            <person name="Stevenson D.W."/>
            <person name="Thummler F."/>
            <person name="Tillich M."/>
            <person name="Villarreal Aguilar J.C."/>
            <person name="Widiez T."/>
            <person name="Wong G.K."/>
            <person name="Wymore A."/>
            <person name="Zhang Y."/>
            <person name="Zimmer A.D."/>
            <person name="Quatrano R.S."/>
            <person name="Mayer K.F.X."/>
            <person name="Goodstein D."/>
            <person name="Casacuberta J.M."/>
            <person name="Vandepoele K."/>
            <person name="Reski R."/>
            <person name="Cuming A.C."/>
            <person name="Tuskan G.A."/>
            <person name="Maumus F."/>
            <person name="Salse J."/>
            <person name="Schmutz J."/>
            <person name="Rensing S.A."/>
        </authorList>
    </citation>
    <scope>NUCLEOTIDE SEQUENCE [LARGE SCALE GENOMIC DNA]</scope>
    <source>
        <strain evidence="2 3">cv. Gransden 2004</strain>
    </source>
</reference>
<gene>
    <name evidence="1" type="ORF">PHYPA_020844</name>
</gene>
<reference evidence="1 3" key="1">
    <citation type="journal article" date="2008" name="Science">
        <title>The Physcomitrella genome reveals evolutionary insights into the conquest of land by plants.</title>
        <authorList>
            <person name="Rensing S."/>
            <person name="Lang D."/>
            <person name="Zimmer A."/>
            <person name="Terry A."/>
            <person name="Salamov A."/>
            <person name="Shapiro H."/>
            <person name="Nishiyama T."/>
            <person name="Perroud P.-F."/>
            <person name="Lindquist E."/>
            <person name="Kamisugi Y."/>
            <person name="Tanahashi T."/>
            <person name="Sakakibara K."/>
            <person name="Fujita T."/>
            <person name="Oishi K."/>
            <person name="Shin-I T."/>
            <person name="Kuroki Y."/>
            <person name="Toyoda A."/>
            <person name="Suzuki Y."/>
            <person name="Hashimoto A."/>
            <person name="Yamaguchi K."/>
            <person name="Sugano A."/>
            <person name="Kohara Y."/>
            <person name="Fujiyama A."/>
            <person name="Anterola A."/>
            <person name="Aoki S."/>
            <person name="Ashton N."/>
            <person name="Barbazuk W.B."/>
            <person name="Barker E."/>
            <person name="Bennetzen J."/>
            <person name="Bezanilla M."/>
            <person name="Blankenship R."/>
            <person name="Cho S.H."/>
            <person name="Dutcher S."/>
            <person name="Estelle M."/>
            <person name="Fawcett J.A."/>
            <person name="Gundlach H."/>
            <person name="Hanada K."/>
            <person name="Heyl A."/>
            <person name="Hicks K.A."/>
            <person name="Hugh J."/>
            <person name="Lohr M."/>
            <person name="Mayer K."/>
            <person name="Melkozernov A."/>
            <person name="Murata T."/>
            <person name="Nelson D."/>
            <person name="Pils B."/>
            <person name="Prigge M."/>
            <person name="Reiss B."/>
            <person name="Renner T."/>
            <person name="Rombauts S."/>
            <person name="Rushton P."/>
            <person name="Sanderfoot A."/>
            <person name="Schween G."/>
            <person name="Shiu S.-H."/>
            <person name="Stueber K."/>
            <person name="Theodoulou F.L."/>
            <person name="Tu H."/>
            <person name="Van de Peer Y."/>
            <person name="Verrier P.J."/>
            <person name="Waters E."/>
            <person name="Wood A."/>
            <person name="Yang L."/>
            <person name="Cove D."/>
            <person name="Cuming A."/>
            <person name="Hasebe M."/>
            <person name="Lucas S."/>
            <person name="Mishler D.B."/>
            <person name="Reski R."/>
            <person name="Grigoriev I."/>
            <person name="Quatrano R.S."/>
            <person name="Boore J.L."/>
        </authorList>
    </citation>
    <scope>NUCLEOTIDE SEQUENCE [LARGE SCALE GENOMIC DNA]</scope>
    <source>
        <strain evidence="2 3">cv. Gransden 2004</strain>
    </source>
</reference>
<reference evidence="2" key="3">
    <citation type="submission" date="2020-12" db="UniProtKB">
        <authorList>
            <consortium name="EnsemblPlants"/>
        </authorList>
    </citation>
    <scope>IDENTIFICATION</scope>
</reference>
<dbReference type="Gramene" id="Pp3c16_12010V3.1">
    <property type="protein sequence ID" value="PAC:32986036.CDS.1"/>
    <property type="gene ID" value="Pp3c16_12010"/>
</dbReference>
<organism evidence="1">
    <name type="scientific">Physcomitrium patens</name>
    <name type="common">Spreading-leaved earth moss</name>
    <name type="synonym">Physcomitrella patens</name>
    <dbReference type="NCBI Taxonomy" id="3218"/>
    <lineage>
        <taxon>Eukaryota</taxon>
        <taxon>Viridiplantae</taxon>
        <taxon>Streptophyta</taxon>
        <taxon>Embryophyta</taxon>
        <taxon>Bryophyta</taxon>
        <taxon>Bryophytina</taxon>
        <taxon>Bryopsida</taxon>
        <taxon>Funariidae</taxon>
        <taxon>Funariales</taxon>
        <taxon>Funariaceae</taxon>
        <taxon>Physcomitrium</taxon>
    </lineage>
</organism>
<sequence length="88" mass="9467">MAKGTSGGQLEDRLQLSQAPSSVCAEHVALRFRAAETSGSQSAAMLAIGPRSTLRVEICHELMLEFDFATPILVSKTEAHLQLDSKKP</sequence>
<dbReference type="InParanoid" id="A0A2K1J874"/>